<dbReference type="EMBL" id="JF974306">
    <property type="protein sequence ID" value="AGF91449.1"/>
    <property type="molecule type" value="Genomic_DNA"/>
</dbReference>
<evidence type="ECO:0000313" key="2">
    <source>
        <dbReference type="Proteomes" id="UP000502917"/>
    </source>
</evidence>
<accession>M1PR84</accession>
<protein>
    <submittedName>
        <fullName evidence="1">Uncharacterized protein</fullName>
    </submittedName>
</protein>
<name>M1PR84_9CAUD</name>
<evidence type="ECO:0000313" key="1">
    <source>
        <dbReference type="EMBL" id="AGF91449.1"/>
    </source>
</evidence>
<reference evidence="1 2" key="1">
    <citation type="submission" date="2010-12" db="EMBL/GenBank/DDBJ databases">
        <title>The Genome Sequence of Cyanophage P-SS1.</title>
        <authorList>
            <consortium name="The Broad Institute Genome Sequencing Platform"/>
            <person name="Henn M.R."/>
            <person name="Sullivan M.S."/>
            <person name="Osburne M.S."/>
            <person name="Levin J."/>
            <person name="Malboeuf C."/>
            <person name="Casali M."/>
            <person name="Russ C."/>
            <person name="Lennon N."/>
            <person name="Chapman S.B."/>
            <person name="Erlich R."/>
            <person name="Young S.K."/>
            <person name="Yandava C."/>
            <person name="Zeng Q."/>
            <person name="Alvarado L."/>
            <person name="Anderson S."/>
            <person name="Berlin A."/>
            <person name="Chen Z."/>
            <person name="Freedman E."/>
            <person name="Gellesch M."/>
            <person name="Goldberg J."/>
            <person name="Green L."/>
            <person name="Griggs A."/>
            <person name="Gujja S."/>
            <person name="Heilman E.R."/>
            <person name="Heiman D."/>
            <person name="Hollinger A."/>
            <person name="Howarth C."/>
            <person name="Larson L."/>
            <person name="Mehta T."/>
            <person name="Pearson M."/>
            <person name="Roberts A."/>
            <person name="Ryan E."/>
            <person name="Saif S."/>
            <person name="Shea T."/>
            <person name="Shenoy N."/>
            <person name="Sisk P."/>
            <person name="Stolte C."/>
            <person name="Sykes S."/>
            <person name="White J."/>
            <person name="Yu Q."/>
            <person name="Coleman M.L."/>
            <person name="Huang K.H."/>
            <person name="Weigele P.R."/>
            <person name="DeFrancesco A.S."/>
            <person name="Kern S.E."/>
            <person name="Thompson L.R."/>
            <person name="Fu R."/>
            <person name="Hombeck B."/>
            <person name="Chisholm S.W."/>
            <person name="Haas B."/>
            <person name="Nusbaum C."/>
            <person name="Birren B."/>
        </authorList>
    </citation>
    <scope>NUCLEOTIDE SEQUENCE [LARGE SCALE GENOMIC DNA]</scope>
    <source>
        <strain evidence="1 2">P-SS1</strain>
    </source>
</reference>
<gene>
    <name evidence="1" type="ORF">CPYG_00155</name>
</gene>
<organism evidence="1 2">
    <name type="scientific">Cyanophage P-SS1</name>
    <dbReference type="NCBI Taxonomy" id="889957"/>
    <lineage>
        <taxon>Viruses</taxon>
        <taxon>Duplodnaviria</taxon>
        <taxon>Heunggongvirae</taxon>
        <taxon>Uroviricota</taxon>
        <taxon>Caudoviricetes</taxon>
        <taxon>Pantevenvirales</taxon>
        <taxon>Kyanoviridae</taxon>
        <taxon>Ronodorvirus</taxon>
        <taxon>Ronodorvirus ssm4</taxon>
    </lineage>
</organism>
<dbReference type="Proteomes" id="UP000502917">
    <property type="component" value="Segment"/>
</dbReference>
<sequence>MMKEFWKVWKYALGSFNDETTKKYDNWICAIRTIIMIQLVVTNCFIIGGNIRHWNDHHIPPSYTTNGKSN</sequence>
<proteinExistence type="predicted"/>